<evidence type="ECO:0000313" key="1">
    <source>
        <dbReference type="EMBL" id="GGY35363.1"/>
    </source>
</evidence>
<dbReference type="EMBL" id="BMWE01000014">
    <property type="protein sequence ID" value="GGY35363.1"/>
    <property type="molecule type" value="Genomic_DNA"/>
</dbReference>
<gene>
    <name evidence="1" type="ORF">GCM10010384_48080</name>
</gene>
<keyword evidence="2" id="KW-1185">Reference proteome</keyword>
<protein>
    <submittedName>
        <fullName evidence="1">Uncharacterized protein</fullName>
    </submittedName>
</protein>
<comment type="caution">
    <text evidence="1">The sequence shown here is derived from an EMBL/GenBank/DDBJ whole genome shotgun (WGS) entry which is preliminary data.</text>
</comment>
<dbReference type="Proteomes" id="UP000653308">
    <property type="component" value="Unassembled WGS sequence"/>
</dbReference>
<name>A0ABQ3A7I8_9ACTN</name>
<reference evidence="2" key="1">
    <citation type="journal article" date="2019" name="Int. J. Syst. Evol. Microbiol.">
        <title>The Global Catalogue of Microorganisms (GCM) 10K type strain sequencing project: providing services to taxonomists for standard genome sequencing and annotation.</title>
        <authorList>
            <consortium name="The Broad Institute Genomics Platform"/>
            <consortium name="The Broad Institute Genome Sequencing Center for Infectious Disease"/>
            <person name="Wu L."/>
            <person name="Ma J."/>
        </authorList>
    </citation>
    <scope>NUCLEOTIDE SEQUENCE [LARGE SCALE GENOMIC DNA]</scope>
    <source>
        <strain evidence="2">JCM 4957</strain>
    </source>
</reference>
<proteinExistence type="predicted"/>
<sequence>MIMSDHSKSAADEIARLLPGIGQDCRDTLATTITRRNELLGLLLPVAADQAAPTDDGVDDR</sequence>
<organism evidence="1 2">
    <name type="scientific">Streptomyces djakartensis</name>
    <dbReference type="NCBI Taxonomy" id="68193"/>
    <lineage>
        <taxon>Bacteria</taxon>
        <taxon>Bacillati</taxon>
        <taxon>Actinomycetota</taxon>
        <taxon>Actinomycetes</taxon>
        <taxon>Kitasatosporales</taxon>
        <taxon>Streptomycetaceae</taxon>
        <taxon>Streptomyces</taxon>
    </lineage>
</organism>
<accession>A0ABQ3A7I8</accession>
<evidence type="ECO:0000313" key="2">
    <source>
        <dbReference type="Proteomes" id="UP000653308"/>
    </source>
</evidence>